<sequence>MDWSFSIRLRQPLTPEQADAFDHCDALADGAISYTLGPENPADHPRFADSALLRELACDIEAPTLLDAVAQAVQRIRLVDGLQAVGVALPDTVTLDEAGQRSGLGASALTRLCQEEGFPVPVSGEGTVLYAWGQVLGFLREVGHPVPDPPQDLVIAEQVLRLVDALDGAGVSLGTLRALGLPVDYESHRS</sequence>
<dbReference type="RefSeq" id="WP_248635975.1">
    <property type="nucleotide sequence ID" value="NZ_JALPTH010000024.1"/>
</dbReference>
<evidence type="ECO:0000313" key="1">
    <source>
        <dbReference type="EMBL" id="MCK8680159.1"/>
    </source>
</evidence>
<name>A0ABT0IFR8_9ACTN</name>
<evidence type="ECO:0000313" key="2">
    <source>
        <dbReference type="Proteomes" id="UP001522868"/>
    </source>
</evidence>
<keyword evidence="2" id="KW-1185">Reference proteome</keyword>
<gene>
    <name evidence="1" type="ORF">M1O15_22720</name>
</gene>
<accession>A0ABT0IFR8</accession>
<protein>
    <recommendedName>
        <fullName evidence="3">DNA-binding protein</fullName>
    </recommendedName>
</protein>
<proteinExistence type="predicted"/>
<dbReference type="EMBL" id="JALPTH010000024">
    <property type="protein sequence ID" value="MCK8680159.1"/>
    <property type="molecule type" value="Genomic_DNA"/>
</dbReference>
<comment type="caution">
    <text evidence="1">The sequence shown here is derived from an EMBL/GenBank/DDBJ whole genome shotgun (WGS) entry which is preliminary data.</text>
</comment>
<reference evidence="1 2" key="1">
    <citation type="submission" date="2022-04" db="EMBL/GenBank/DDBJ databases">
        <title>Streptomyces sp. nov. LCR6-01 isolated from Lichen of Dirinaria sp.</title>
        <authorList>
            <person name="Kanchanasin P."/>
            <person name="Tanasupawat S."/>
            <person name="Phongsopitanun W."/>
        </authorList>
    </citation>
    <scope>NUCLEOTIDE SEQUENCE [LARGE SCALE GENOMIC DNA]</scope>
    <source>
        <strain evidence="1 2">LCR6-01</strain>
    </source>
</reference>
<organism evidence="1 2">
    <name type="scientific">Streptomyces lichenis</name>
    <dbReference type="NCBI Taxonomy" id="2306967"/>
    <lineage>
        <taxon>Bacteria</taxon>
        <taxon>Bacillati</taxon>
        <taxon>Actinomycetota</taxon>
        <taxon>Actinomycetes</taxon>
        <taxon>Kitasatosporales</taxon>
        <taxon>Streptomycetaceae</taxon>
        <taxon>Streptomyces</taxon>
    </lineage>
</organism>
<evidence type="ECO:0008006" key="3">
    <source>
        <dbReference type="Google" id="ProtNLM"/>
    </source>
</evidence>
<dbReference type="Proteomes" id="UP001522868">
    <property type="component" value="Unassembled WGS sequence"/>
</dbReference>